<evidence type="ECO:0000313" key="2">
    <source>
        <dbReference type="EMBL" id="TQM66223.1"/>
    </source>
</evidence>
<dbReference type="AlphaFoldDB" id="A0A543I6J2"/>
<dbReference type="Gene3D" id="1.10.10.10">
    <property type="entry name" value="Winged helix-like DNA-binding domain superfamily/Winged helix DNA-binding domain"/>
    <property type="match status" value="1"/>
</dbReference>
<protein>
    <submittedName>
        <fullName evidence="2">Excisionase family DNA binding protein</fullName>
    </submittedName>
</protein>
<dbReference type="InterPro" id="IPR009061">
    <property type="entry name" value="DNA-bd_dom_put_sf"/>
</dbReference>
<proteinExistence type="predicted"/>
<dbReference type="CDD" id="cd00093">
    <property type="entry name" value="HTH_XRE"/>
    <property type="match status" value="1"/>
</dbReference>
<dbReference type="Pfam" id="PF12728">
    <property type="entry name" value="HTH_17"/>
    <property type="match status" value="1"/>
</dbReference>
<dbReference type="InterPro" id="IPR001387">
    <property type="entry name" value="Cro/C1-type_HTH"/>
</dbReference>
<dbReference type="SUPFAM" id="SSF46955">
    <property type="entry name" value="Putative DNA-binding domain"/>
    <property type="match status" value="1"/>
</dbReference>
<accession>A0A543I6J2</accession>
<dbReference type="InterPro" id="IPR041657">
    <property type="entry name" value="HTH_17"/>
</dbReference>
<gene>
    <name evidence="2" type="ORF">FB466_1057</name>
</gene>
<keyword evidence="3" id="KW-1185">Reference proteome</keyword>
<sequence length="69" mass="7839">MNGTTMTHRWLTEREVAEKTGVAVSTLQNWRSLGGRGPSFAKVGRLVRYSLDAVDEWMAEMERQSPTRV</sequence>
<dbReference type="Proteomes" id="UP000318331">
    <property type="component" value="Unassembled WGS sequence"/>
</dbReference>
<dbReference type="InterPro" id="IPR036388">
    <property type="entry name" value="WH-like_DNA-bd_sf"/>
</dbReference>
<comment type="caution">
    <text evidence="2">The sequence shown here is derived from an EMBL/GenBank/DDBJ whole genome shotgun (WGS) entry which is preliminary data.</text>
</comment>
<evidence type="ECO:0000313" key="3">
    <source>
        <dbReference type="Proteomes" id="UP000318331"/>
    </source>
</evidence>
<feature type="domain" description="Helix-turn-helix" evidence="1">
    <location>
        <begin position="10"/>
        <end position="60"/>
    </location>
</feature>
<dbReference type="RefSeq" id="WP_211344753.1">
    <property type="nucleotide sequence ID" value="NZ_BAAAYS010000014.1"/>
</dbReference>
<dbReference type="EMBL" id="VFPN01000001">
    <property type="protein sequence ID" value="TQM66223.1"/>
    <property type="molecule type" value="Genomic_DNA"/>
</dbReference>
<evidence type="ECO:0000259" key="1">
    <source>
        <dbReference type="Pfam" id="PF12728"/>
    </source>
</evidence>
<name>A0A543I6J2_9MICO</name>
<reference evidence="2 3" key="1">
    <citation type="submission" date="2019-06" db="EMBL/GenBank/DDBJ databases">
        <title>Sequencing the genomes of 1000 actinobacteria strains.</title>
        <authorList>
            <person name="Klenk H.-P."/>
        </authorList>
    </citation>
    <scope>NUCLEOTIDE SEQUENCE [LARGE SCALE GENOMIC DNA]</scope>
    <source>
        <strain evidence="2 3">DSM 18031</strain>
    </source>
</reference>
<organism evidence="2 3">
    <name type="scientific">Klugiella xanthotipulae</name>
    <dbReference type="NCBI Taxonomy" id="244735"/>
    <lineage>
        <taxon>Bacteria</taxon>
        <taxon>Bacillati</taxon>
        <taxon>Actinomycetota</taxon>
        <taxon>Actinomycetes</taxon>
        <taxon>Micrococcales</taxon>
        <taxon>Microbacteriaceae</taxon>
        <taxon>Klugiella</taxon>
    </lineage>
</organism>